<gene>
    <name evidence="2" type="ORF">CCMP2556_LOCUS24191</name>
</gene>
<accession>A0ABP0M8Q8</accession>
<keyword evidence="3" id="KW-1185">Reference proteome</keyword>
<feature type="domain" description="RNA-editing substrate-binding complex 6 protein" evidence="1">
    <location>
        <begin position="23"/>
        <end position="168"/>
    </location>
</feature>
<dbReference type="PANTHER" id="PTHR21228:SF40">
    <property type="entry name" value="LD45607P"/>
    <property type="match status" value="1"/>
</dbReference>
<name>A0ABP0M8Q8_9DINO</name>
<comment type="caution">
    <text evidence="2">The sequence shown here is derived from an EMBL/GenBank/DDBJ whole genome shotgun (WGS) entry which is preliminary data.</text>
</comment>
<proteinExistence type="predicted"/>
<dbReference type="Proteomes" id="UP001642484">
    <property type="component" value="Unassembled WGS sequence"/>
</dbReference>
<evidence type="ECO:0000313" key="3">
    <source>
        <dbReference type="Proteomes" id="UP001642484"/>
    </source>
</evidence>
<reference evidence="2 3" key="1">
    <citation type="submission" date="2024-02" db="EMBL/GenBank/DDBJ databases">
        <authorList>
            <person name="Chen Y."/>
            <person name="Shah S."/>
            <person name="Dougan E. K."/>
            <person name="Thang M."/>
            <person name="Chan C."/>
        </authorList>
    </citation>
    <scope>NUCLEOTIDE SEQUENCE [LARGE SCALE GENOMIC DNA]</scope>
</reference>
<dbReference type="InterPro" id="IPR050870">
    <property type="entry name" value="FAST_kinase"/>
</dbReference>
<protein>
    <recommendedName>
        <fullName evidence="1">RNA-editing substrate-binding complex 6 protein domain-containing protein</fullName>
    </recommendedName>
</protein>
<dbReference type="PANTHER" id="PTHR21228">
    <property type="entry name" value="FAST LEU-RICH DOMAIN-CONTAINING"/>
    <property type="match status" value="1"/>
</dbReference>
<evidence type="ECO:0000313" key="2">
    <source>
        <dbReference type="EMBL" id="CAK9046580.1"/>
    </source>
</evidence>
<dbReference type="EMBL" id="CAXAMN010015780">
    <property type="protein sequence ID" value="CAK9046580.1"/>
    <property type="molecule type" value="Genomic_DNA"/>
</dbReference>
<sequence>MGDERREAAPRRWDPQGVANWAWSMAKLQLHHVPLFAAVRAAWRRRADEFEAQSLANVAWGWAALELRSGSSLMAEVADRARQQMSTFRALPLTNLLWASAVLRCRPEGFMTAASERTQQLIHEHNPQQIANSFWTVAKLSLQNPPLHECLRAATAAALAQFDGQKLANSA</sequence>
<evidence type="ECO:0000259" key="1">
    <source>
        <dbReference type="Pfam" id="PF26188"/>
    </source>
</evidence>
<dbReference type="Pfam" id="PF26188">
    <property type="entry name" value="RESC6"/>
    <property type="match status" value="1"/>
</dbReference>
<dbReference type="InterPro" id="IPR058917">
    <property type="entry name" value="RESC6_dom"/>
</dbReference>
<organism evidence="2 3">
    <name type="scientific">Durusdinium trenchii</name>
    <dbReference type="NCBI Taxonomy" id="1381693"/>
    <lineage>
        <taxon>Eukaryota</taxon>
        <taxon>Sar</taxon>
        <taxon>Alveolata</taxon>
        <taxon>Dinophyceae</taxon>
        <taxon>Suessiales</taxon>
        <taxon>Symbiodiniaceae</taxon>
        <taxon>Durusdinium</taxon>
    </lineage>
</organism>